<dbReference type="CDD" id="cd03676">
    <property type="entry name" value="NUDIX_Tnr3_like"/>
    <property type="match status" value="1"/>
</dbReference>
<proteinExistence type="predicted"/>
<evidence type="ECO:0000313" key="2">
    <source>
        <dbReference type="EMBL" id="KAJ4389725.1"/>
    </source>
</evidence>
<dbReference type="GO" id="GO:0044715">
    <property type="term" value="F:8-oxo-dGDP phosphatase activity"/>
    <property type="evidence" value="ECO:0007669"/>
    <property type="project" value="TreeGrafter"/>
</dbReference>
<keyword evidence="3" id="KW-1185">Reference proteome</keyword>
<evidence type="ECO:0000313" key="3">
    <source>
        <dbReference type="Proteomes" id="UP001140453"/>
    </source>
</evidence>
<dbReference type="PANTHER" id="PTHR13622">
    <property type="entry name" value="THIAMIN PYROPHOSPHOKINASE"/>
    <property type="match status" value="1"/>
</dbReference>
<dbReference type="FunFam" id="3.90.79.10:FF:000019">
    <property type="entry name" value="Thiamin pyrophosphokinase, putative"/>
    <property type="match status" value="1"/>
</dbReference>
<evidence type="ECO:0000259" key="1">
    <source>
        <dbReference type="PROSITE" id="PS51462"/>
    </source>
</evidence>
<sequence>MGGLYTLIWEDEAGVFPIGYMLKSVFDELKKVPFLQNDIVFDPFAGTVKIFHKLATERKRTQLVSATTHYLRINQTFKTLKSWRNEPWPIYGRSGEVLFSMERSAVGLFGYMRYGIHLIAHVHCPTAPHGIKLWVPKRSKFKNAWPGLFDNTVAGGLMTDESPFECVIRESDEEASLPERIVREHAKLVGTVKYIYTTESRPGIDDGYIYPECQWVYDLELPEDVIPVPNDGEVESFSLCTVDEVMEQLAVGRWKPNCAVVMLEFFIRMGILTPENEPYFDEIETRLRRKMPFPGPHSFDEDD</sequence>
<accession>A0A9W8YQ22</accession>
<dbReference type="AlphaFoldDB" id="A0A9W8YQ22"/>
<dbReference type="SUPFAM" id="SSF55811">
    <property type="entry name" value="Nudix"/>
    <property type="match status" value="1"/>
</dbReference>
<dbReference type="PANTHER" id="PTHR13622:SF8">
    <property type="entry name" value="THIAMIN PYROPHOSPHOKINASE 1"/>
    <property type="match status" value="1"/>
</dbReference>
<dbReference type="InterPro" id="IPR000086">
    <property type="entry name" value="NUDIX_hydrolase_dom"/>
</dbReference>
<dbReference type="EMBL" id="JAPEVB010000004">
    <property type="protein sequence ID" value="KAJ4389725.1"/>
    <property type="molecule type" value="Genomic_DNA"/>
</dbReference>
<reference evidence="2" key="1">
    <citation type="submission" date="2022-10" db="EMBL/GenBank/DDBJ databases">
        <title>Tapping the CABI collections for fungal endophytes: first genome assemblies for Collariella, Neodidymelliopsis, Ascochyta clinopodiicola, Didymella pomorum, Didymosphaeria variabile, Neocosmospora piperis and Neocucurbitaria cava.</title>
        <authorList>
            <person name="Hill R."/>
        </authorList>
    </citation>
    <scope>NUCLEOTIDE SEQUENCE</scope>
    <source>
        <strain evidence="2">IMI 355082</strain>
    </source>
</reference>
<dbReference type="OrthoDB" id="10261522at2759"/>
<name>A0A9W8YQ22_9PEZI</name>
<dbReference type="InterPro" id="IPR031804">
    <property type="entry name" value="DUF4743"/>
</dbReference>
<dbReference type="Pfam" id="PF00293">
    <property type="entry name" value="NUDIX"/>
    <property type="match status" value="1"/>
</dbReference>
<dbReference type="Gene3D" id="3.90.79.10">
    <property type="entry name" value="Nucleoside Triphosphate Pyrophosphohydrolase"/>
    <property type="match status" value="1"/>
</dbReference>
<dbReference type="InterPro" id="IPR015797">
    <property type="entry name" value="NUDIX_hydrolase-like_dom_sf"/>
</dbReference>
<protein>
    <recommendedName>
        <fullName evidence="1">Nudix hydrolase domain-containing protein</fullName>
    </recommendedName>
</protein>
<feature type="domain" description="Nudix hydrolase" evidence="1">
    <location>
        <begin position="101"/>
        <end position="262"/>
    </location>
</feature>
<dbReference type="PROSITE" id="PS51462">
    <property type="entry name" value="NUDIX"/>
    <property type="match status" value="1"/>
</dbReference>
<dbReference type="Proteomes" id="UP001140453">
    <property type="component" value="Unassembled WGS sequence"/>
</dbReference>
<gene>
    <name evidence="2" type="ORF">N0V93_007197</name>
</gene>
<dbReference type="Pfam" id="PF15916">
    <property type="entry name" value="DUF4743"/>
    <property type="match status" value="1"/>
</dbReference>
<organism evidence="2 3">
    <name type="scientific">Gnomoniopsis smithogilvyi</name>
    <dbReference type="NCBI Taxonomy" id="1191159"/>
    <lineage>
        <taxon>Eukaryota</taxon>
        <taxon>Fungi</taxon>
        <taxon>Dikarya</taxon>
        <taxon>Ascomycota</taxon>
        <taxon>Pezizomycotina</taxon>
        <taxon>Sordariomycetes</taxon>
        <taxon>Sordariomycetidae</taxon>
        <taxon>Diaporthales</taxon>
        <taxon>Gnomoniaceae</taxon>
        <taxon>Gnomoniopsis</taxon>
    </lineage>
</organism>
<comment type="caution">
    <text evidence="2">The sequence shown here is derived from an EMBL/GenBank/DDBJ whole genome shotgun (WGS) entry which is preliminary data.</text>
</comment>